<feature type="region of interest" description="Disordered" evidence="5">
    <location>
        <begin position="464"/>
        <end position="523"/>
    </location>
</feature>
<evidence type="ECO:0000256" key="4">
    <source>
        <dbReference type="PROSITE-ProRule" id="PRU00091"/>
    </source>
</evidence>
<feature type="region of interest" description="Disordered" evidence="5">
    <location>
        <begin position="102"/>
        <end position="138"/>
    </location>
</feature>
<organism evidence="7 8">
    <name type="scientific">Hyaloperonospora brassicae</name>
    <name type="common">Brassica downy mildew</name>
    <name type="synonym">Peronospora brassicae</name>
    <dbReference type="NCBI Taxonomy" id="162125"/>
    <lineage>
        <taxon>Eukaryota</taxon>
        <taxon>Sar</taxon>
        <taxon>Stramenopiles</taxon>
        <taxon>Oomycota</taxon>
        <taxon>Peronosporomycetes</taxon>
        <taxon>Peronosporales</taxon>
        <taxon>Peronosporaceae</taxon>
        <taxon>Hyaloperonospora</taxon>
    </lineage>
</organism>
<keyword evidence="3" id="KW-0862">Zinc</keyword>
<evidence type="ECO:0000313" key="8">
    <source>
        <dbReference type="Proteomes" id="UP001162031"/>
    </source>
</evidence>
<dbReference type="InterPro" id="IPR017455">
    <property type="entry name" value="Znf_FYVE-rel"/>
</dbReference>
<dbReference type="EMBL" id="CANTFL010001332">
    <property type="protein sequence ID" value="CAI5737032.1"/>
    <property type="molecule type" value="Genomic_DNA"/>
</dbReference>
<dbReference type="AlphaFoldDB" id="A0AAV0UJA5"/>
<feature type="compositionally biased region" description="Basic and acidic residues" evidence="5">
    <location>
        <begin position="1"/>
        <end position="20"/>
    </location>
</feature>
<dbReference type="InterPro" id="IPR011011">
    <property type="entry name" value="Znf_FYVE_PHD"/>
</dbReference>
<dbReference type="Proteomes" id="UP001162031">
    <property type="component" value="Unassembled WGS sequence"/>
</dbReference>
<dbReference type="InterPro" id="IPR000306">
    <property type="entry name" value="Znf_FYVE"/>
</dbReference>
<dbReference type="Gene3D" id="3.30.40.10">
    <property type="entry name" value="Zinc/RING finger domain, C3HC4 (zinc finger)"/>
    <property type="match status" value="1"/>
</dbReference>
<dbReference type="PROSITE" id="PS50178">
    <property type="entry name" value="ZF_FYVE"/>
    <property type="match status" value="1"/>
</dbReference>
<protein>
    <recommendedName>
        <fullName evidence="6">FYVE-type domain-containing protein</fullName>
    </recommendedName>
</protein>
<comment type="caution">
    <text evidence="7">The sequence shown here is derived from an EMBL/GenBank/DDBJ whole genome shotgun (WGS) entry which is preliminary data.</text>
</comment>
<name>A0AAV0UJA5_HYABA</name>
<feature type="region of interest" description="Disordered" evidence="5">
    <location>
        <begin position="1"/>
        <end position="21"/>
    </location>
</feature>
<dbReference type="InterPro" id="IPR013083">
    <property type="entry name" value="Znf_RING/FYVE/PHD"/>
</dbReference>
<gene>
    <name evidence="7" type="ORF">HBR001_LOCUS7021</name>
</gene>
<evidence type="ECO:0000313" key="7">
    <source>
        <dbReference type="EMBL" id="CAI5737032.1"/>
    </source>
</evidence>
<evidence type="ECO:0000256" key="2">
    <source>
        <dbReference type="ARBA" id="ARBA00022771"/>
    </source>
</evidence>
<dbReference type="SUPFAM" id="SSF57903">
    <property type="entry name" value="FYVE/PHD zinc finger"/>
    <property type="match status" value="1"/>
</dbReference>
<evidence type="ECO:0000256" key="3">
    <source>
        <dbReference type="ARBA" id="ARBA00022833"/>
    </source>
</evidence>
<dbReference type="PANTHER" id="PTHR43102">
    <property type="entry name" value="SLR1143 PROTEIN"/>
    <property type="match status" value="1"/>
</dbReference>
<accession>A0AAV0UJA5</accession>
<reference evidence="7" key="1">
    <citation type="submission" date="2022-12" db="EMBL/GenBank/DDBJ databases">
        <authorList>
            <person name="Webb A."/>
        </authorList>
    </citation>
    <scope>NUCLEOTIDE SEQUENCE</scope>
    <source>
        <strain evidence="7">Hp1</strain>
    </source>
</reference>
<dbReference type="Pfam" id="PF01363">
    <property type="entry name" value="FYVE"/>
    <property type="match status" value="1"/>
</dbReference>
<dbReference type="GO" id="GO:0008270">
    <property type="term" value="F:zinc ion binding"/>
    <property type="evidence" value="ECO:0007669"/>
    <property type="project" value="UniProtKB-KW"/>
</dbReference>
<keyword evidence="8" id="KW-1185">Reference proteome</keyword>
<dbReference type="SMART" id="SM00064">
    <property type="entry name" value="FYVE"/>
    <property type="match status" value="1"/>
</dbReference>
<evidence type="ECO:0000256" key="1">
    <source>
        <dbReference type="ARBA" id="ARBA00022723"/>
    </source>
</evidence>
<keyword evidence="1" id="KW-0479">Metal-binding</keyword>
<sequence>MRDEAREATGRRDKALDHFRPSPGPAAAAVGDLHNAVPFRLSSEEEAGGMQWARAHLTQLMAECAAPPPIEEAHTSTWTRVNRTRKQSASVSCWEKHAGNAASALKTKETKRRSSVPSRVAALTRRRGSGPTSYSVRSSTTVDAPLNAVLRALDASVATAHRSFTRIIYGPLVTDTAVLCHSSTPPTDLLGEGNDDSLETLAVRWLTCRCSNPTVHDCDFCLQEYTKRHTLDEVTRNTSMDRRYKTKQCRDDTAAELCDERAQSDGQEGLHALDDVPAAYKLFRSIETRHCPELLKSHRLVRCNVPLGGFLLYPTTRRDRTDVVFYMNIAQDAGAGDRTDRRRKSASSAALRLTQCSDRQFHALRTVARQMALHIGRLNYAVDSYRMVRHLESLRSLQWVNNAERQQCIVCCRRFRQLTRRRHHCRLCGEVICRECSVQKDVTSPTSGPAMLRICTRCNQTYSPSQRKVSSRSDPEVSVSSQALQRCRDAVRRDRSTGKSMLDPMATSSFSETRRRQRNSSLREEMARSVIDESEWPVLAERSFFVTASEGAAHHVDTFEDAASSGSQRALSSASDSWHFASTSRSSRTISTIERPFLTTASGTSDPARPPISKVDVHRAFSANIFSASRNQEPSPLPSRCELRAGDGRNMTCADNSDGNHEPLITMTGICTLIRLNNRPWSHRSFETPDVYEDIFLKLCETAASVRNSQFVALTLYTRTTEQDEGQQDDVEAAGSTVSYLKVRGCAKLMKITTANLRCCEPVLQLQTPVVTRNTWALDESSIHPSGYDFRQLPIVMGSQRARFYAGVPLVNTNEHYRYGALAVFDAKTSRGRDDDLSMKKTLQALQVCTEEAMMAADERRQEIHLRTFLQASLIPPRRSEPALRPSVDIQESDPQWLTIERIDGDSHDKDGVDEDYRYKEYDVVDVETNSTPAFTNSGTSRVGKARVDYFQSKLQQLVQQAQDTQAQMVENTLVMERHRLPIVE</sequence>
<evidence type="ECO:0000259" key="6">
    <source>
        <dbReference type="PROSITE" id="PS50178"/>
    </source>
</evidence>
<feature type="compositionally biased region" description="Basic and acidic residues" evidence="5">
    <location>
        <begin position="486"/>
        <end position="497"/>
    </location>
</feature>
<feature type="domain" description="FYVE-type" evidence="6">
    <location>
        <begin position="402"/>
        <end position="463"/>
    </location>
</feature>
<keyword evidence="2 4" id="KW-0863">Zinc-finger</keyword>
<evidence type="ECO:0000256" key="5">
    <source>
        <dbReference type="SAM" id="MobiDB-lite"/>
    </source>
</evidence>
<proteinExistence type="predicted"/>
<dbReference type="PANTHER" id="PTHR43102:SF2">
    <property type="entry name" value="GAF DOMAIN-CONTAINING PROTEIN"/>
    <property type="match status" value="1"/>
</dbReference>